<dbReference type="SUPFAM" id="SSF52047">
    <property type="entry name" value="RNI-like"/>
    <property type="match status" value="1"/>
</dbReference>
<keyword evidence="3" id="KW-1185">Reference proteome</keyword>
<dbReference type="Proteomes" id="UP001206925">
    <property type="component" value="Unassembled WGS sequence"/>
</dbReference>
<evidence type="ECO:0000313" key="2">
    <source>
        <dbReference type="EMBL" id="KAI7754155.1"/>
    </source>
</evidence>
<organism evidence="2 3">
    <name type="scientific">Ambrosia artemisiifolia</name>
    <name type="common">Common ragweed</name>
    <dbReference type="NCBI Taxonomy" id="4212"/>
    <lineage>
        <taxon>Eukaryota</taxon>
        <taxon>Viridiplantae</taxon>
        <taxon>Streptophyta</taxon>
        <taxon>Embryophyta</taxon>
        <taxon>Tracheophyta</taxon>
        <taxon>Spermatophyta</taxon>
        <taxon>Magnoliopsida</taxon>
        <taxon>eudicotyledons</taxon>
        <taxon>Gunneridae</taxon>
        <taxon>Pentapetalae</taxon>
        <taxon>asterids</taxon>
        <taxon>campanulids</taxon>
        <taxon>Asterales</taxon>
        <taxon>Asteraceae</taxon>
        <taxon>Asteroideae</taxon>
        <taxon>Heliantheae alliance</taxon>
        <taxon>Heliantheae</taxon>
        <taxon>Ambrosia</taxon>
    </lineage>
</organism>
<accession>A0AAD5D6T1</accession>
<proteinExistence type="predicted"/>
<evidence type="ECO:0000313" key="3">
    <source>
        <dbReference type="Proteomes" id="UP001206925"/>
    </source>
</evidence>
<dbReference type="InterPro" id="IPR032675">
    <property type="entry name" value="LRR_dom_sf"/>
</dbReference>
<protein>
    <recommendedName>
        <fullName evidence="1">F-box/LRR-repeat protein 15/At3g58940/PEG3-like LRR domain-containing protein</fullName>
    </recommendedName>
</protein>
<dbReference type="PANTHER" id="PTHR48057">
    <property type="entry name" value="LEUCINE-RICH REPEAT SERINE/THREONINE-PROTEIN KINASE 1"/>
    <property type="match status" value="1"/>
</dbReference>
<name>A0AAD5D6T1_AMBAR</name>
<dbReference type="InterPro" id="IPR052595">
    <property type="entry name" value="LRRC69/RLP"/>
</dbReference>
<feature type="domain" description="F-box/LRR-repeat protein 15/At3g58940/PEG3-like LRR" evidence="1">
    <location>
        <begin position="18"/>
        <end position="99"/>
    </location>
</feature>
<dbReference type="InterPro" id="IPR055411">
    <property type="entry name" value="LRR_FXL15/At3g58940/PEG3-like"/>
</dbReference>
<dbReference type="Pfam" id="PF24758">
    <property type="entry name" value="LRR_At5g56370"/>
    <property type="match status" value="1"/>
</dbReference>
<sequence length="119" mass="13530">MRLERLRSVSLGGDLSSLKELKELDLSFCGLNSLTLNGTMSKLKHLNLGWNDFKDDIMRSMVAFPSLRYLSLEEYNIGGRLFANVISEVPNMPYLQVLLLNQNYFSGTLPMEGKHFVVK</sequence>
<reference evidence="2" key="1">
    <citation type="submission" date="2022-06" db="EMBL/GenBank/DDBJ databases">
        <title>Uncovering the hologenomic basis of an extraordinary plant invasion.</title>
        <authorList>
            <person name="Bieker V.C."/>
            <person name="Martin M.D."/>
            <person name="Gilbert T."/>
            <person name="Hodgins K."/>
            <person name="Battlay P."/>
            <person name="Petersen B."/>
            <person name="Wilson J."/>
        </authorList>
    </citation>
    <scope>NUCLEOTIDE SEQUENCE</scope>
    <source>
        <strain evidence="2">AA19_3_7</strain>
        <tissue evidence="2">Leaf</tissue>
    </source>
</reference>
<dbReference type="EMBL" id="JAMZMK010004265">
    <property type="protein sequence ID" value="KAI7754155.1"/>
    <property type="molecule type" value="Genomic_DNA"/>
</dbReference>
<comment type="caution">
    <text evidence="2">The sequence shown here is derived from an EMBL/GenBank/DDBJ whole genome shotgun (WGS) entry which is preliminary data.</text>
</comment>
<gene>
    <name evidence="2" type="ORF">M8C21_005101</name>
</gene>
<dbReference type="AlphaFoldDB" id="A0AAD5D6T1"/>
<dbReference type="Gene3D" id="3.80.10.10">
    <property type="entry name" value="Ribonuclease Inhibitor"/>
    <property type="match status" value="1"/>
</dbReference>
<evidence type="ECO:0000259" key="1">
    <source>
        <dbReference type="Pfam" id="PF24758"/>
    </source>
</evidence>